<feature type="region of interest" description="Disordered" evidence="1">
    <location>
        <begin position="175"/>
        <end position="201"/>
    </location>
</feature>
<proteinExistence type="predicted"/>
<dbReference type="Proteomes" id="UP001140510">
    <property type="component" value="Unassembled WGS sequence"/>
</dbReference>
<name>A0A9W8ZNC9_9PLEO</name>
<evidence type="ECO:0000313" key="2">
    <source>
        <dbReference type="EMBL" id="KAJ4413312.1"/>
    </source>
</evidence>
<sequence length="324" mass="36449">MNQNLPGLNQNFIGQPNAEDIKALETLRRGLIPMLATLDKLKYDMEMAVKQKQAIDWPQIQRATSTVNGYITTLMTTINGGRRYTLENRKTDAGKVLKTKSNDGRRDYRDVEIEPQADIIRNLHPFPTSPYTGTDEHVNTVAQGLLRKRMEPAEEKWVEERLQKALEFATLPPEWGIEARKPSSTEDAKKESDDEIDAVAPSTAVNKFNKRVDGILTEEQLVQRWNSAHTWFFNPPRTDFDDEDEYEEGEEGDEEDDEDGFEDAMATPAADAGSQPSQEDVQPAKPPPPVVMIQEAEPPVHKPVPGMPVLDLGVIQKFMATGHL</sequence>
<feature type="compositionally biased region" description="Basic and acidic residues" evidence="1">
    <location>
        <begin position="177"/>
        <end position="192"/>
    </location>
</feature>
<keyword evidence="3" id="KW-1185">Reference proteome</keyword>
<feature type="compositionally biased region" description="Acidic residues" evidence="1">
    <location>
        <begin position="240"/>
        <end position="262"/>
    </location>
</feature>
<accession>A0A9W8ZNC9</accession>
<comment type="caution">
    <text evidence="2">The sequence shown here is derived from an EMBL/GenBank/DDBJ whole genome shotgun (WGS) entry which is preliminary data.</text>
</comment>
<organism evidence="2 3">
    <name type="scientific">Didymella pomorum</name>
    <dbReference type="NCBI Taxonomy" id="749634"/>
    <lineage>
        <taxon>Eukaryota</taxon>
        <taxon>Fungi</taxon>
        <taxon>Dikarya</taxon>
        <taxon>Ascomycota</taxon>
        <taxon>Pezizomycotina</taxon>
        <taxon>Dothideomycetes</taxon>
        <taxon>Pleosporomycetidae</taxon>
        <taxon>Pleosporales</taxon>
        <taxon>Pleosporineae</taxon>
        <taxon>Didymellaceae</taxon>
        <taxon>Didymella</taxon>
    </lineage>
</organism>
<evidence type="ECO:0000256" key="1">
    <source>
        <dbReference type="SAM" id="MobiDB-lite"/>
    </source>
</evidence>
<dbReference type="OrthoDB" id="5329317at2759"/>
<gene>
    <name evidence="2" type="primary">MED8</name>
    <name evidence="2" type="ORF">N0V91_000287</name>
</gene>
<feature type="region of interest" description="Disordered" evidence="1">
    <location>
        <begin position="232"/>
        <end position="304"/>
    </location>
</feature>
<reference evidence="2" key="1">
    <citation type="submission" date="2022-10" db="EMBL/GenBank/DDBJ databases">
        <title>Tapping the CABI collections for fungal endophytes: first genome assemblies for Collariella, Neodidymelliopsis, Ascochyta clinopodiicola, Didymella pomorum, Didymosphaeria variabile, Neocosmospora piperis and Neocucurbitaria cava.</title>
        <authorList>
            <person name="Hill R."/>
        </authorList>
    </citation>
    <scope>NUCLEOTIDE SEQUENCE</scope>
    <source>
        <strain evidence="2">IMI 355091</strain>
    </source>
</reference>
<protein>
    <submittedName>
        <fullName evidence="2">Mediator of RNA polymerase II transcription subunit 8</fullName>
    </submittedName>
</protein>
<dbReference type="EMBL" id="JAPEVA010000001">
    <property type="protein sequence ID" value="KAJ4413312.1"/>
    <property type="molecule type" value="Genomic_DNA"/>
</dbReference>
<evidence type="ECO:0000313" key="3">
    <source>
        <dbReference type="Proteomes" id="UP001140510"/>
    </source>
</evidence>
<dbReference type="AlphaFoldDB" id="A0A9W8ZNC9"/>